<dbReference type="EMBL" id="CM039427">
    <property type="protein sequence ID" value="KAI4354349.1"/>
    <property type="molecule type" value="Genomic_DNA"/>
</dbReference>
<evidence type="ECO:0000313" key="1">
    <source>
        <dbReference type="EMBL" id="KAI4354349.1"/>
    </source>
</evidence>
<sequence length="281" mass="32493">MDSLLYLFLVFLVGGFVACGGQEVSFDQNYEDGWGGPRVLHLNQGKEIQLSMDNSSGSGFRSKMNYASGFFHMRIRVPGRDSAGVVTAYYMSSQDNQHDELDFEFLGNREGKPYALQTNIYAGGRGDREQRIRLWFDPTADFHNYRILWNQHQIVFYVDSIPIRVHKNKSNLGGGYPSKPMQILTSLWNGESWATDGGREKINWTYAPFQAHFQGFDVRGCHVTGPGMEHCYSDRYGWNRQKFWQLAPEKQRLYENVKRTYMTYDYCNDKSRPPAHPVECE</sequence>
<accession>A0ACB9Q2N2</accession>
<gene>
    <name evidence="1" type="ORF">L6164_003219</name>
</gene>
<proteinExistence type="predicted"/>
<organism evidence="1 2">
    <name type="scientific">Bauhinia variegata</name>
    <name type="common">Purple orchid tree</name>
    <name type="synonym">Phanera variegata</name>
    <dbReference type="NCBI Taxonomy" id="167791"/>
    <lineage>
        <taxon>Eukaryota</taxon>
        <taxon>Viridiplantae</taxon>
        <taxon>Streptophyta</taxon>
        <taxon>Embryophyta</taxon>
        <taxon>Tracheophyta</taxon>
        <taxon>Spermatophyta</taxon>
        <taxon>Magnoliopsida</taxon>
        <taxon>eudicotyledons</taxon>
        <taxon>Gunneridae</taxon>
        <taxon>Pentapetalae</taxon>
        <taxon>rosids</taxon>
        <taxon>fabids</taxon>
        <taxon>Fabales</taxon>
        <taxon>Fabaceae</taxon>
        <taxon>Cercidoideae</taxon>
        <taxon>Cercideae</taxon>
        <taxon>Bauhiniinae</taxon>
        <taxon>Bauhinia</taxon>
    </lineage>
</organism>
<evidence type="ECO:0000313" key="2">
    <source>
        <dbReference type="Proteomes" id="UP000828941"/>
    </source>
</evidence>
<keyword evidence="2" id="KW-1185">Reference proteome</keyword>
<dbReference type="Proteomes" id="UP000828941">
    <property type="component" value="Chromosome 2"/>
</dbReference>
<comment type="caution">
    <text evidence="1">The sequence shown here is derived from an EMBL/GenBank/DDBJ whole genome shotgun (WGS) entry which is preliminary data.</text>
</comment>
<reference evidence="1 2" key="1">
    <citation type="journal article" date="2022" name="DNA Res.">
        <title>Chromosomal-level genome assembly of the orchid tree Bauhinia variegata (Leguminosae; Cercidoideae) supports the allotetraploid origin hypothesis of Bauhinia.</title>
        <authorList>
            <person name="Zhong Y."/>
            <person name="Chen Y."/>
            <person name="Zheng D."/>
            <person name="Pang J."/>
            <person name="Liu Y."/>
            <person name="Luo S."/>
            <person name="Meng S."/>
            <person name="Qian L."/>
            <person name="Wei D."/>
            <person name="Dai S."/>
            <person name="Zhou R."/>
        </authorList>
    </citation>
    <scope>NUCLEOTIDE SEQUENCE [LARGE SCALE GENOMIC DNA]</scope>
    <source>
        <strain evidence="1">BV-YZ2020</strain>
    </source>
</reference>
<protein>
    <submittedName>
        <fullName evidence="1">Uncharacterized protein</fullName>
    </submittedName>
</protein>
<name>A0ACB9Q2N2_BAUVA</name>